<keyword evidence="3" id="KW-0804">Transcription</keyword>
<evidence type="ECO:0000259" key="4">
    <source>
        <dbReference type="PROSITE" id="PS50043"/>
    </source>
</evidence>
<keyword evidence="6" id="KW-1185">Reference proteome</keyword>
<gene>
    <name evidence="5" type="ORF">GCM10022236_35700</name>
</gene>
<dbReference type="SMART" id="SM00421">
    <property type="entry name" value="HTH_LUXR"/>
    <property type="match status" value="1"/>
</dbReference>
<dbReference type="RefSeq" id="WP_344807055.1">
    <property type="nucleotide sequence ID" value="NZ_BAABAB010000026.1"/>
</dbReference>
<keyword evidence="1" id="KW-0805">Transcription regulation</keyword>
<dbReference type="Pfam" id="PF25873">
    <property type="entry name" value="WHD_MalT"/>
    <property type="match status" value="1"/>
</dbReference>
<protein>
    <submittedName>
        <fullName evidence="5">LuxR family transcriptional regulator</fullName>
    </submittedName>
</protein>
<dbReference type="EMBL" id="BAABAB010000026">
    <property type="protein sequence ID" value="GAA3630144.1"/>
    <property type="molecule type" value="Genomic_DNA"/>
</dbReference>
<evidence type="ECO:0000313" key="5">
    <source>
        <dbReference type="EMBL" id="GAA3630144.1"/>
    </source>
</evidence>
<dbReference type="Gene3D" id="1.10.10.10">
    <property type="entry name" value="Winged helix-like DNA-binding domain superfamily/Winged helix DNA-binding domain"/>
    <property type="match status" value="1"/>
</dbReference>
<dbReference type="InterPro" id="IPR059106">
    <property type="entry name" value="WHD_MalT"/>
</dbReference>
<dbReference type="SUPFAM" id="SSF52540">
    <property type="entry name" value="P-loop containing nucleoside triphosphate hydrolases"/>
    <property type="match status" value="1"/>
</dbReference>
<reference evidence="6" key="1">
    <citation type="journal article" date="2019" name="Int. J. Syst. Evol. Microbiol.">
        <title>The Global Catalogue of Microorganisms (GCM) 10K type strain sequencing project: providing services to taxonomists for standard genome sequencing and annotation.</title>
        <authorList>
            <consortium name="The Broad Institute Genomics Platform"/>
            <consortium name="The Broad Institute Genome Sequencing Center for Infectious Disease"/>
            <person name="Wu L."/>
            <person name="Ma J."/>
        </authorList>
    </citation>
    <scope>NUCLEOTIDE SEQUENCE [LARGE SCALE GENOMIC DNA]</scope>
    <source>
        <strain evidence="6">JCM 16929</strain>
    </source>
</reference>
<dbReference type="PRINTS" id="PR00038">
    <property type="entry name" value="HTHLUXR"/>
</dbReference>
<dbReference type="CDD" id="cd06170">
    <property type="entry name" value="LuxR_C_like"/>
    <property type="match status" value="1"/>
</dbReference>
<evidence type="ECO:0000256" key="1">
    <source>
        <dbReference type="ARBA" id="ARBA00023015"/>
    </source>
</evidence>
<evidence type="ECO:0000313" key="6">
    <source>
        <dbReference type="Proteomes" id="UP001501490"/>
    </source>
</evidence>
<organism evidence="5 6">
    <name type="scientific">Microlunatus ginsengisoli</name>
    <dbReference type="NCBI Taxonomy" id="363863"/>
    <lineage>
        <taxon>Bacteria</taxon>
        <taxon>Bacillati</taxon>
        <taxon>Actinomycetota</taxon>
        <taxon>Actinomycetes</taxon>
        <taxon>Propionibacteriales</taxon>
        <taxon>Propionibacteriaceae</taxon>
        <taxon>Microlunatus</taxon>
    </lineage>
</organism>
<dbReference type="SUPFAM" id="SSF46894">
    <property type="entry name" value="C-terminal effector domain of the bipartite response regulators"/>
    <property type="match status" value="1"/>
</dbReference>
<dbReference type="PANTHER" id="PTHR44688:SF16">
    <property type="entry name" value="DNA-BINDING TRANSCRIPTIONAL ACTIVATOR DEVR_DOSR"/>
    <property type="match status" value="1"/>
</dbReference>
<evidence type="ECO:0000256" key="2">
    <source>
        <dbReference type="ARBA" id="ARBA00023125"/>
    </source>
</evidence>
<dbReference type="InterPro" id="IPR027417">
    <property type="entry name" value="P-loop_NTPase"/>
</dbReference>
<dbReference type="InterPro" id="IPR036388">
    <property type="entry name" value="WH-like_DNA-bd_sf"/>
</dbReference>
<evidence type="ECO:0000256" key="3">
    <source>
        <dbReference type="ARBA" id="ARBA00023163"/>
    </source>
</evidence>
<sequence length="839" mass="90331">MLRTKGATRRAPLPLTARPRTPDWVVDRPRLTERLHAAVAASRLVLISAPSGSGKTSLVSTWADGLPGSTVLLWPDLRWRGPGATRDLALRAQLSTGVASRVVVVLDVAAAGIEDHLNGELQRLMRDTDPSVRFVLLCTRRPQLDLQRLGVAGNTPSITADELAATPDEIEEILRRHGVDATASTVDAVEATTAGWACGVRFAASALERCPTTEAALRETEREITEYLDATVLPTLSAAALDLLIRTSIVEQVSTELAQAVTAEPADLPTALPADRHGFVQLGADGCFCCHPLLRRTLRRRLGRDAELTVSVATRAARWLDEQGETDLAIRVAVDAGQWAWAARRLVETLAVPRWLTAGTPPELRPADVRSALAAAEPLVAAAVAVDEGWLETAADALDRAAETPGGPADRITATLLRMVLARCRGDAAAGLRDAERAWTQLSELSLSLRAAAPELVPFVHSHLGAFLLWRGSPERADVAFHRGARSLRSRSVPSSSTAAQAAAASCLGQRAWLETLRGELTRGTRHARQVLTDRSADSSETGVVHAQLATILAQAIRGEFDEARQRLEAVVGRTDGGSDPGVAAATWLTGVRLAAAVDDPRISRDVVPLDHTVARTGWFARQLRLARAETELDLGQPAEALRLLHDDEHPSAEGTALQARAWLDLGDLAAVSSALRTRPVEALSMIGEIQFELIEARLAQSRGDGRRQRGLIDRALRNAGREQIRTPIAWAKGWLHVAVTTDSTLLQLHGAFLASIRSSRERAAVASATRAGDADVGLSDRELEILQRLGSLSTNDEIAADLFLSTNTVKTHLKSLYRKLDVSRRSEAFRRGRALGLC</sequence>
<keyword evidence="2" id="KW-0238">DNA-binding</keyword>
<dbReference type="PANTHER" id="PTHR44688">
    <property type="entry name" value="DNA-BINDING TRANSCRIPTIONAL ACTIVATOR DEVR_DOSR"/>
    <property type="match status" value="1"/>
</dbReference>
<dbReference type="Pfam" id="PF00196">
    <property type="entry name" value="GerE"/>
    <property type="match status" value="1"/>
</dbReference>
<dbReference type="InterPro" id="IPR000792">
    <property type="entry name" value="Tscrpt_reg_LuxR_C"/>
</dbReference>
<dbReference type="Proteomes" id="UP001501490">
    <property type="component" value="Unassembled WGS sequence"/>
</dbReference>
<proteinExistence type="predicted"/>
<dbReference type="InterPro" id="IPR016032">
    <property type="entry name" value="Sig_transdc_resp-reg_C-effctor"/>
</dbReference>
<comment type="caution">
    <text evidence="5">The sequence shown here is derived from an EMBL/GenBank/DDBJ whole genome shotgun (WGS) entry which is preliminary data.</text>
</comment>
<feature type="domain" description="HTH luxR-type" evidence="4">
    <location>
        <begin position="772"/>
        <end position="837"/>
    </location>
</feature>
<accession>A0ABP7ADT1</accession>
<name>A0ABP7ADT1_9ACTN</name>
<dbReference type="PROSITE" id="PS50043">
    <property type="entry name" value="HTH_LUXR_2"/>
    <property type="match status" value="1"/>
</dbReference>